<protein>
    <submittedName>
        <fullName evidence="1">Uncharacterized protein</fullName>
    </submittedName>
</protein>
<evidence type="ECO:0000313" key="2">
    <source>
        <dbReference type="Proteomes" id="UP001283361"/>
    </source>
</evidence>
<proteinExistence type="predicted"/>
<dbReference type="EMBL" id="JAWDGP010004362">
    <property type="protein sequence ID" value="KAK3764974.1"/>
    <property type="molecule type" value="Genomic_DNA"/>
</dbReference>
<name>A0AAE0Z8T5_9GAST</name>
<reference evidence="1" key="1">
    <citation type="journal article" date="2023" name="G3 (Bethesda)">
        <title>A reference genome for the long-term kleptoplast-retaining sea slug Elysia crispata morphotype clarki.</title>
        <authorList>
            <person name="Eastman K.E."/>
            <person name="Pendleton A.L."/>
            <person name="Shaikh M.A."/>
            <person name="Suttiyut T."/>
            <person name="Ogas R."/>
            <person name="Tomko P."/>
            <person name="Gavelis G."/>
            <person name="Widhalm J.R."/>
            <person name="Wisecaver J.H."/>
        </authorList>
    </citation>
    <scope>NUCLEOTIDE SEQUENCE</scope>
    <source>
        <strain evidence="1">ECLA1</strain>
    </source>
</reference>
<keyword evidence="2" id="KW-1185">Reference proteome</keyword>
<sequence>MSRSTTLSNGVETVFYGTRVQFSFHLPFGLRPSSRATGTKINEIVSVNQQIRLHSFFKRVSCFAQRYLRILGEQVRRFRCVSEHPLLELPPFLRDAARLPALAADWLSSKPRQDGGL</sequence>
<dbReference type="Proteomes" id="UP001283361">
    <property type="component" value="Unassembled WGS sequence"/>
</dbReference>
<evidence type="ECO:0000313" key="1">
    <source>
        <dbReference type="EMBL" id="KAK3764974.1"/>
    </source>
</evidence>
<dbReference type="AlphaFoldDB" id="A0AAE0Z8T5"/>
<gene>
    <name evidence="1" type="ORF">RRG08_011061</name>
</gene>
<comment type="caution">
    <text evidence="1">The sequence shown here is derived from an EMBL/GenBank/DDBJ whole genome shotgun (WGS) entry which is preliminary data.</text>
</comment>
<accession>A0AAE0Z8T5</accession>
<organism evidence="1 2">
    <name type="scientific">Elysia crispata</name>
    <name type="common">lettuce slug</name>
    <dbReference type="NCBI Taxonomy" id="231223"/>
    <lineage>
        <taxon>Eukaryota</taxon>
        <taxon>Metazoa</taxon>
        <taxon>Spiralia</taxon>
        <taxon>Lophotrochozoa</taxon>
        <taxon>Mollusca</taxon>
        <taxon>Gastropoda</taxon>
        <taxon>Heterobranchia</taxon>
        <taxon>Euthyneura</taxon>
        <taxon>Panpulmonata</taxon>
        <taxon>Sacoglossa</taxon>
        <taxon>Placobranchoidea</taxon>
        <taxon>Plakobranchidae</taxon>
        <taxon>Elysia</taxon>
    </lineage>
</organism>